<proteinExistence type="inferred from homology"/>
<keyword evidence="6 10" id="KW-0378">Hydrolase</keyword>
<evidence type="ECO:0000256" key="8">
    <source>
        <dbReference type="ARBA" id="ARBA00023157"/>
    </source>
</evidence>
<evidence type="ECO:0000256" key="3">
    <source>
        <dbReference type="ARBA" id="ARBA00022651"/>
    </source>
</evidence>
<comment type="similarity">
    <text evidence="1 10">Belongs to the tannase family.</text>
</comment>
<sequence length="545" mass="58771">MRLALDLLIAFNSLAVARASSISQPASDCSSLLNLTLAPGYEVSNAAIFQSETLNASGIVNTVALCRVEGTIHYGHDLAPGDDGPNTLTWNLYLPKPNDYNGRFIAVGKDHPTISMDSSPLRPKAVSLLDIPLGNGGYAGEIDEASMMTQLNLGYAVAGCDSGHSIAATGNSTSAPFLKNNAEVKAWIHDSIAMTTNLTRDLTTEFYTETPAFSYYYGCSTGGAQGYALAQLYPEMFDGIFAGSPGNWYSHLILSFLWNGLHTQRSGYMSQEVLDFITTKVVSACDHLDGAIDGLIENPQLCKYNITQLECASGQNSTTSDGAVECLTSDQISATKAIYDGPKSTIDGEEIYPGMSLGSESSWLLQETTLYTTYSALILKELVFDRSSYNVSKFDWGEDVLEVDQIASPLIDAISSDLSAFHSRGGKLITTQGWADPFNAALWPIQHRNQIQANMSGINASDFMEIFMVPGGGHCGSNPAYPHVPGTYDVLDALALWVEQGVYPAEIKSSDPPDGTNTTRKLCPWPKNARYVAGDVDDWVSYDCA</sequence>
<dbReference type="Pfam" id="PF07519">
    <property type="entry name" value="Tannase"/>
    <property type="match status" value="1"/>
</dbReference>
<dbReference type="PANTHER" id="PTHR33938:SF15">
    <property type="entry name" value="FERULOYL ESTERASE B-RELATED"/>
    <property type="match status" value="1"/>
</dbReference>
<evidence type="ECO:0000313" key="12">
    <source>
        <dbReference type="Proteomes" id="UP001153618"/>
    </source>
</evidence>
<dbReference type="InterPro" id="IPR029058">
    <property type="entry name" value="AB_hydrolase_fold"/>
</dbReference>
<evidence type="ECO:0000256" key="9">
    <source>
        <dbReference type="ARBA" id="ARBA00034075"/>
    </source>
</evidence>
<evidence type="ECO:0000256" key="6">
    <source>
        <dbReference type="ARBA" id="ARBA00022801"/>
    </source>
</evidence>
<accession>A0A9W4HMI8</accession>
<dbReference type="AlphaFoldDB" id="A0A9W4HMI8"/>
<keyword evidence="2" id="KW-0719">Serine esterase</keyword>
<protein>
    <recommendedName>
        <fullName evidence="10">Carboxylic ester hydrolase</fullName>
        <ecNumber evidence="10">3.1.1.-</ecNumber>
    </recommendedName>
</protein>
<dbReference type="EMBL" id="CAJVOS010000021">
    <property type="protein sequence ID" value="CAG8089641.1"/>
    <property type="molecule type" value="Genomic_DNA"/>
</dbReference>
<dbReference type="PANTHER" id="PTHR33938">
    <property type="entry name" value="FERULOYL ESTERASE B-RELATED"/>
    <property type="match status" value="1"/>
</dbReference>
<feature type="signal peptide" evidence="10">
    <location>
        <begin position="1"/>
        <end position="19"/>
    </location>
</feature>
<evidence type="ECO:0000313" key="11">
    <source>
        <dbReference type="EMBL" id="CAG8089641.1"/>
    </source>
</evidence>
<feature type="chain" id="PRO_5041011467" description="Carboxylic ester hydrolase" evidence="10">
    <location>
        <begin position="20"/>
        <end position="545"/>
    </location>
</feature>
<evidence type="ECO:0000256" key="4">
    <source>
        <dbReference type="ARBA" id="ARBA00022723"/>
    </source>
</evidence>
<keyword evidence="5 10" id="KW-0732">Signal</keyword>
<dbReference type="GO" id="GO:0072330">
    <property type="term" value="P:monocarboxylic acid biosynthetic process"/>
    <property type="evidence" value="ECO:0007669"/>
    <property type="project" value="UniProtKB-ARBA"/>
</dbReference>
<name>A0A9W4HMI8_PENOL</name>
<evidence type="ECO:0000256" key="2">
    <source>
        <dbReference type="ARBA" id="ARBA00022487"/>
    </source>
</evidence>
<keyword evidence="3" id="KW-0624">Polysaccharide degradation</keyword>
<reference evidence="11" key="1">
    <citation type="submission" date="2021-07" db="EMBL/GenBank/DDBJ databases">
        <authorList>
            <person name="Branca A.L. A."/>
        </authorList>
    </citation>
    <scope>NUCLEOTIDE SEQUENCE</scope>
</reference>
<keyword evidence="3" id="KW-0858">Xylan degradation</keyword>
<keyword evidence="12" id="KW-1185">Reference proteome</keyword>
<keyword evidence="7" id="KW-0106">Calcium</keyword>
<dbReference type="SUPFAM" id="SSF53474">
    <property type="entry name" value="alpha/beta-Hydrolases"/>
    <property type="match status" value="1"/>
</dbReference>
<keyword evidence="4" id="KW-0479">Metal-binding</keyword>
<evidence type="ECO:0000256" key="1">
    <source>
        <dbReference type="ARBA" id="ARBA00006249"/>
    </source>
</evidence>
<comment type="catalytic activity">
    <reaction evidence="9">
        <text>feruloyl-polysaccharide + H2O = ferulate + polysaccharide.</text>
        <dbReference type="EC" id="3.1.1.73"/>
    </reaction>
</comment>
<dbReference type="GO" id="GO:0030600">
    <property type="term" value="F:feruloyl esterase activity"/>
    <property type="evidence" value="ECO:0007669"/>
    <property type="project" value="UniProtKB-EC"/>
</dbReference>
<dbReference type="GO" id="GO:0045493">
    <property type="term" value="P:xylan catabolic process"/>
    <property type="evidence" value="ECO:0007669"/>
    <property type="project" value="UniProtKB-KW"/>
</dbReference>
<comment type="caution">
    <text evidence="11">The sequence shown here is derived from an EMBL/GenBank/DDBJ whole genome shotgun (WGS) entry which is preliminary data.</text>
</comment>
<gene>
    <name evidence="11" type="ORF">POLS_LOCUS4351</name>
</gene>
<organism evidence="11 12">
    <name type="scientific">Penicillium olsonii</name>
    <dbReference type="NCBI Taxonomy" id="99116"/>
    <lineage>
        <taxon>Eukaryota</taxon>
        <taxon>Fungi</taxon>
        <taxon>Dikarya</taxon>
        <taxon>Ascomycota</taxon>
        <taxon>Pezizomycotina</taxon>
        <taxon>Eurotiomycetes</taxon>
        <taxon>Eurotiomycetidae</taxon>
        <taxon>Eurotiales</taxon>
        <taxon>Aspergillaceae</taxon>
        <taxon>Penicillium</taxon>
    </lineage>
</organism>
<dbReference type="GO" id="GO:0046872">
    <property type="term" value="F:metal ion binding"/>
    <property type="evidence" value="ECO:0007669"/>
    <property type="project" value="UniProtKB-KW"/>
</dbReference>
<dbReference type="GO" id="GO:0017000">
    <property type="term" value="P:antibiotic biosynthetic process"/>
    <property type="evidence" value="ECO:0007669"/>
    <property type="project" value="UniProtKB-ARBA"/>
</dbReference>
<dbReference type="OrthoDB" id="3039123at2759"/>
<keyword evidence="3" id="KW-0119">Carbohydrate metabolism</keyword>
<keyword evidence="8" id="KW-1015">Disulfide bond</keyword>
<evidence type="ECO:0000256" key="7">
    <source>
        <dbReference type="ARBA" id="ARBA00022837"/>
    </source>
</evidence>
<dbReference type="Proteomes" id="UP001153618">
    <property type="component" value="Unassembled WGS sequence"/>
</dbReference>
<dbReference type="EC" id="3.1.1.-" evidence="10"/>
<evidence type="ECO:0000256" key="10">
    <source>
        <dbReference type="RuleBase" id="RU361238"/>
    </source>
</evidence>
<evidence type="ECO:0000256" key="5">
    <source>
        <dbReference type="ARBA" id="ARBA00022729"/>
    </source>
</evidence>
<dbReference type="InterPro" id="IPR011118">
    <property type="entry name" value="Tannase/feruloyl_esterase"/>
</dbReference>